<keyword evidence="2" id="KW-0472">Membrane</keyword>
<dbReference type="STRING" id="74557.A0A1V9ZP85"/>
<evidence type="ECO:0008006" key="6">
    <source>
        <dbReference type="Google" id="ProtNLM"/>
    </source>
</evidence>
<keyword evidence="2" id="KW-1133">Transmembrane helix</keyword>
<feature type="region of interest" description="Disordered" evidence="1">
    <location>
        <begin position="275"/>
        <end position="327"/>
    </location>
</feature>
<accession>A0A1V9ZP85</accession>
<gene>
    <name evidence="4" type="ORF">THRCLA_06394</name>
</gene>
<protein>
    <recommendedName>
        <fullName evidence="6">Secreted protein</fullName>
    </recommendedName>
</protein>
<feature type="signal peptide" evidence="3">
    <location>
        <begin position="1"/>
        <end position="19"/>
    </location>
</feature>
<feature type="compositionally biased region" description="Basic and acidic residues" evidence="1">
    <location>
        <begin position="314"/>
        <end position="327"/>
    </location>
</feature>
<feature type="chain" id="PRO_5011986242" description="Secreted protein" evidence="3">
    <location>
        <begin position="20"/>
        <end position="327"/>
    </location>
</feature>
<dbReference type="Proteomes" id="UP000243217">
    <property type="component" value="Unassembled WGS sequence"/>
</dbReference>
<dbReference type="OrthoDB" id="77465at2759"/>
<dbReference type="EMBL" id="JNBS01001783">
    <property type="protein sequence ID" value="OQR99783.1"/>
    <property type="molecule type" value="Genomic_DNA"/>
</dbReference>
<sequence length="327" mass="35502">MLQKLFFSVVAVVAAPVIARGCPEDLYICPNGQAVGRDPNDNCKFFPCREAGSATTAPAPTPVLTPASTSSSVPVTVESNLTTHKGIIAGDILPPNYNWTAIDDAIPHTLHLLLDAAFGNYNSSAVCSPFNSTLIAAEKASVATNDTTALYHVVMTVNCNNLTNVFVLEVTEDKEGMFLSQCGHRENGTMRNWLTIQNEMTKCQTPLERAAFLAQPLNHTAHSSPVNEATLMQNVKEFFTAPEMPVLGAAVVVVLAVLVIAVVVVKRSRQRQSVDRSVLAEVEAAHENHHRKQEEEKKDEDAPDTNPLESTTANKKEDKEELTSIKL</sequence>
<organism evidence="4 5">
    <name type="scientific">Thraustotheca clavata</name>
    <dbReference type="NCBI Taxonomy" id="74557"/>
    <lineage>
        <taxon>Eukaryota</taxon>
        <taxon>Sar</taxon>
        <taxon>Stramenopiles</taxon>
        <taxon>Oomycota</taxon>
        <taxon>Saprolegniomycetes</taxon>
        <taxon>Saprolegniales</taxon>
        <taxon>Achlyaceae</taxon>
        <taxon>Thraustotheca</taxon>
    </lineage>
</organism>
<evidence type="ECO:0000256" key="2">
    <source>
        <dbReference type="SAM" id="Phobius"/>
    </source>
</evidence>
<dbReference type="AlphaFoldDB" id="A0A1V9ZP85"/>
<reference evidence="4 5" key="1">
    <citation type="journal article" date="2014" name="Genome Biol. Evol.">
        <title>The secreted proteins of Achlya hypogyna and Thraustotheca clavata identify the ancestral oomycete secretome and reveal gene acquisitions by horizontal gene transfer.</title>
        <authorList>
            <person name="Misner I."/>
            <person name="Blouin N."/>
            <person name="Leonard G."/>
            <person name="Richards T.A."/>
            <person name="Lane C.E."/>
        </authorList>
    </citation>
    <scope>NUCLEOTIDE SEQUENCE [LARGE SCALE GENOMIC DNA]</scope>
    <source>
        <strain evidence="4 5">ATCC 34112</strain>
    </source>
</reference>
<name>A0A1V9ZP85_9STRA</name>
<feature type="compositionally biased region" description="Basic and acidic residues" evidence="1">
    <location>
        <begin position="283"/>
        <end position="300"/>
    </location>
</feature>
<feature type="transmembrane region" description="Helical" evidence="2">
    <location>
        <begin position="244"/>
        <end position="265"/>
    </location>
</feature>
<evidence type="ECO:0000313" key="4">
    <source>
        <dbReference type="EMBL" id="OQR99783.1"/>
    </source>
</evidence>
<evidence type="ECO:0000256" key="3">
    <source>
        <dbReference type="SAM" id="SignalP"/>
    </source>
</evidence>
<proteinExistence type="predicted"/>
<keyword evidence="3" id="KW-0732">Signal</keyword>
<comment type="caution">
    <text evidence="4">The sequence shown here is derived from an EMBL/GenBank/DDBJ whole genome shotgun (WGS) entry which is preliminary data.</text>
</comment>
<evidence type="ECO:0000313" key="5">
    <source>
        <dbReference type="Proteomes" id="UP000243217"/>
    </source>
</evidence>
<keyword evidence="2" id="KW-0812">Transmembrane</keyword>
<keyword evidence="5" id="KW-1185">Reference proteome</keyword>
<evidence type="ECO:0000256" key="1">
    <source>
        <dbReference type="SAM" id="MobiDB-lite"/>
    </source>
</evidence>